<dbReference type="EMBL" id="BK032511">
    <property type="protein sequence ID" value="DAF44629.1"/>
    <property type="molecule type" value="Genomic_DNA"/>
</dbReference>
<evidence type="ECO:0000313" key="1">
    <source>
        <dbReference type="EMBL" id="DAF44629.1"/>
    </source>
</evidence>
<protein>
    <submittedName>
        <fullName evidence="1">Uncharacterized protein</fullName>
    </submittedName>
</protein>
<organism evidence="1">
    <name type="scientific">Podoviridae sp. ct8Lf7</name>
    <dbReference type="NCBI Taxonomy" id="2827723"/>
    <lineage>
        <taxon>Viruses</taxon>
        <taxon>Duplodnaviria</taxon>
        <taxon>Heunggongvirae</taxon>
        <taxon>Uroviricota</taxon>
        <taxon>Caudoviricetes</taxon>
    </lineage>
</organism>
<sequence>MQDALNEIYKPGIKETPIRWYKKGVNFGKKAAETFVENIKDHNLGGVGKALGEGLEEVSEELVTDFSKSIYSLLGDLGMYDASVKDTGAFDNMLERYSMSLIGGAIGGGLFYGVEKYKGFNRTRDKDLVDLINEGKAQELRNLVKGYVSKGKAGSTKLSGLDYSRDGNGNITWLSTENAQESQN</sequence>
<name>A0A8S5S0T1_9CAUD</name>
<proteinExistence type="predicted"/>
<reference evidence="1" key="1">
    <citation type="journal article" date="2021" name="Proc. Natl. Acad. Sci. U.S.A.">
        <title>A Catalog of Tens of Thousands of Viruses from Human Metagenomes Reveals Hidden Associations with Chronic Diseases.</title>
        <authorList>
            <person name="Tisza M.J."/>
            <person name="Buck C.B."/>
        </authorList>
    </citation>
    <scope>NUCLEOTIDE SEQUENCE</scope>
    <source>
        <strain evidence="1">Ct8Lf7</strain>
    </source>
</reference>
<accession>A0A8S5S0T1</accession>